<evidence type="ECO:0000256" key="2">
    <source>
        <dbReference type="SAM" id="Phobius"/>
    </source>
</evidence>
<dbReference type="PANTHER" id="PTHR34064:SF6">
    <property type="entry name" value="OS07G0530700 PROTEIN"/>
    <property type="match status" value="1"/>
</dbReference>
<feature type="compositionally biased region" description="Low complexity" evidence="1">
    <location>
        <begin position="14"/>
        <end position="26"/>
    </location>
</feature>
<evidence type="ECO:0000313" key="3">
    <source>
        <dbReference type="Proteomes" id="UP000515123"/>
    </source>
</evidence>
<protein>
    <submittedName>
        <fullName evidence="4">Uncharacterized protein LOC109712703 isoform X1</fullName>
    </submittedName>
</protein>
<dbReference type="OrthoDB" id="683938at2759"/>
<keyword evidence="2" id="KW-0812">Transmembrane</keyword>
<name>A0A6P5FF40_ANACO</name>
<evidence type="ECO:0000256" key="1">
    <source>
        <dbReference type="SAM" id="MobiDB-lite"/>
    </source>
</evidence>
<proteinExistence type="predicted"/>
<gene>
    <name evidence="4" type="primary">LOC109712703</name>
</gene>
<dbReference type="Proteomes" id="UP000515123">
    <property type="component" value="Linkage group 7"/>
</dbReference>
<reference evidence="3" key="1">
    <citation type="journal article" date="2015" name="Nat. Genet.">
        <title>The pineapple genome and the evolution of CAM photosynthesis.</title>
        <authorList>
            <person name="Ming R."/>
            <person name="VanBuren R."/>
            <person name="Wai C.M."/>
            <person name="Tang H."/>
            <person name="Schatz M.C."/>
            <person name="Bowers J.E."/>
            <person name="Lyons E."/>
            <person name="Wang M.L."/>
            <person name="Chen J."/>
            <person name="Biggers E."/>
            <person name="Zhang J."/>
            <person name="Huang L."/>
            <person name="Zhang L."/>
            <person name="Miao W."/>
            <person name="Zhang J."/>
            <person name="Ye Z."/>
            <person name="Miao C."/>
            <person name="Lin Z."/>
            <person name="Wang H."/>
            <person name="Zhou H."/>
            <person name="Yim W.C."/>
            <person name="Priest H.D."/>
            <person name="Zheng C."/>
            <person name="Woodhouse M."/>
            <person name="Edger P.P."/>
            <person name="Guyot R."/>
            <person name="Guo H.B."/>
            <person name="Guo H."/>
            <person name="Zheng G."/>
            <person name="Singh R."/>
            <person name="Sharma A."/>
            <person name="Min X."/>
            <person name="Zheng Y."/>
            <person name="Lee H."/>
            <person name="Gurtowski J."/>
            <person name="Sedlazeck F.J."/>
            <person name="Harkess A."/>
            <person name="McKain M.R."/>
            <person name="Liao Z."/>
            <person name="Fang J."/>
            <person name="Liu J."/>
            <person name="Zhang X."/>
            <person name="Zhang Q."/>
            <person name="Hu W."/>
            <person name="Qin Y."/>
            <person name="Wang K."/>
            <person name="Chen L.Y."/>
            <person name="Shirley N."/>
            <person name="Lin Y.R."/>
            <person name="Liu L.Y."/>
            <person name="Hernandez A.G."/>
            <person name="Wright C.L."/>
            <person name="Bulone V."/>
            <person name="Tuskan G.A."/>
            <person name="Heath K."/>
            <person name="Zee F."/>
            <person name="Moore P.H."/>
            <person name="Sunkar R."/>
            <person name="Leebens-Mack J.H."/>
            <person name="Mockler T."/>
            <person name="Bennetzen J.L."/>
            <person name="Freeling M."/>
            <person name="Sankoff D."/>
            <person name="Paterson A.H."/>
            <person name="Zhu X."/>
            <person name="Yang X."/>
            <person name="Smith J.A."/>
            <person name="Cushman J.C."/>
            <person name="Paull R.E."/>
            <person name="Yu Q."/>
        </authorList>
    </citation>
    <scope>NUCLEOTIDE SEQUENCE [LARGE SCALE GENOMIC DNA]</scope>
    <source>
        <strain evidence="3">cv. F153</strain>
    </source>
</reference>
<sequence length="186" mass="18903">MADNSKPGLGGAGAKAIAAAAAAPSAESDRRDPDLSAIEPSDGFVALDIGALSLLAGDDPNSAPTQPLVKSFSRKGSQRNGGGGDATLPGELTSSTRFDSNSGGPGEKPTIVVHVAGDGGQNGHFTAAPTATPPGGKCRRIARRHSPWLDPRRVLFVFATLSSMGTLILLYFTLSMGKMTQGDSDA</sequence>
<evidence type="ECO:0000313" key="4">
    <source>
        <dbReference type="RefSeq" id="XP_020092028.1"/>
    </source>
</evidence>
<dbReference type="AlphaFoldDB" id="A0A6P5FF40"/>
<keyword evidence="2" id="KW-0472">Membrane</keyword>
<feature type="compositionally biased region" description="Polar residues" evidence="1">
    <location>
        <begin position="92"/>
        <end position="102"/>
    </location>
</feature>
<feature type="region of interest" description="Disordered" evidence="1">
    <location>
        <begin position="1"/>
        <end position="39"/>
    </location>
</feature>
<organism evidence="3 4">
    <name type="scientific">Ananas comosus</name>
    <name type="common">Pineapple</name>
    <name type="synonym">Ananas ananas</name>
    <dbReference type="NCBI Taxonomy" id="4615"/>
    <lineage>
        <taxon>Eukaryota</taxon>
        <taxon>Viridiplantae</taxon>
        <taxon>Streptophyta</taxon>
        <taxon>Embryophyta</taxon>
        <taxon>Tracheophyta</taxon>
        <taxon>Spermatophyta</taxon>
        <taxon>Magnoliopsida</taxon>
        <taxon>Liliopsida</taxon>
        <taxon>Poales</taxon>
        <taxon>Bromeliaceae</taxon>
        <taxon>Bromelioideae</taxon>
        <taxon>Ananas</taxon>
    </lineage>
</organism>
<dbReference type="GeneID" id="109712703"/>
<accession>A0A6P5FF40</accession>
<keyword evidence="2" id="KW-1133">Transmembrane helix</keyword>
<feature type="region of interest" description="Disordered" evidence="1">
    <location>
        <begin position="55"/>
        <end position="108"/>
    </location>
</feature>
<feature type="transmembrane region" description="Helical" evidence="2">
    <location>
        <begin position="154"/>
        <end position="174"/>
    </location>
</feature>
<dbReference type="PANTHER" id="PTHR34064">
    <property type="entry name" value="OS04G0672300 PROTEIN"/>
    <property type="match status" value="1"/>
</dbReference>
<dbReference type="RefSeq" id="XP_020092028.1">
    <property type="nucleotide sequence ID" value="XM_020236439.1"/>
</dbReference>
<keyword evidence="3" id="KW-1185">Reference proteome</keyword>
<reference evidence="4" key="2">
    <citation type="submission" date="2025-08" db="UniProtKB">
        <authorList>
            <consortium name="RefSeq"/>
        </authorList>
    </citation>
    <scope>IDENTIFICATION</scope>
    <source>
        <tissue evidence="4">Leaf</tissue>
    </source>
</reference>